<evidence type="ECO:0000256" key="2">
    <source>
        <dbReference type="SAM" id="SignalP"/>
    </source>
</evidence>
<dbReference type="FunFam" id="2.30.180.10:FF:000014">
    <property type="entry name" value="Stabilin 1"/>
    <property type="match status" value="1"/>
</dbReference>
<name>A0A1G6TVN5_9BACT</name>
<dbReference type="STRING" id="686796.SAMN04488104_102449"/>
<keyword evidence="5" id="KW-1185">Reference proteome</keyword>
<dbReference type="Gene3D" id="2.30.180.10">
    <property type="entry name" value="FAS1 domain"/>
    <property type="match status" value="1"/>
</dbReference>
<feature type="region of interest" description="Disordered" evidence="1">
    <location>
        <begin position="24"/>
        <end position="48"/>
    </location>
</feature>
<dbReference type="RefSeq" id="WP_087939962.1">
    <property type="nucleotide sequence ID" value="NZ_FNAC01000024.1"/>
</dbReference>
<feature type="signal peptide" evidence="2">
    <location>
        <begin position="1"/>
        <end position="19"/>
    </location>
</feature>
<dbReference type="PANTHER" id="PTHR10900:SF77">
    <property type="entry name" value="FI19380P1"/>
    <property type="match status" value="1"/>
</dbReference>
<dbReference type="InterPro" id="IPR036378">
    <property type="entry name" value="FAS1_dom_sf"/>
</dbReference>
<accession>A0A1G6TVN5</accession>
<feature type="domain" description="FAS1" evidence="3">
    <location>
        <begin position="50"/>
        <end position="182"/>
    </location>
</feature>
<dbReference type="PROSITE" id="PS50213">
    <property type="entry name" value="FAS1"/>
    <property type="match status" value="1"/>
</dbReference>
<dbReference type="SUPFAM" id="SSF82153">
    <property type="entry name" value="FAS1 domain"/>
    <property type="match status" value="1"/>
</dbReference>
<reference evidence="5" key="1">
    <citation type="submission" date="2016-10" db="EMBL/GenBank/DDBJ databases">
        <authorList>
            <person name="Varghese N."/>
            <person name="Submissions S."/>
        </authorList>
    </citation>
    <scope>NUCLEOTIDE SEQUENCE [LARGE SCALE GENOMIC DNA]</scope>
    <source>
        <strain evidence="5">DSM 23095</strain>
    </source>
</reference>
<dbReference type="Pfam" id="PF02469">
    <property type="entry name" value="Fasciclin"/>
    <property type="match status" value="1"/>
</dbReference>
<dbReference type="AlphaFoldDB" id="A0A1G6TVN5"/>
<dbReference type="PANTHER" id="PTHR10900">
    <property type="entry name" value="PERIOSTIN-RELATED"/>
    <property type="match status" value="1"/>
</dbReference>
<protein>
    <submittedName>
        <fullName evidence="4">Uncaracterized surface protein containing fasciclin (FAS1) repeats</fullName>
    </submittedName>
</protein>
<proteinExistence type="predicted"/>
<evidence type="ECO:0000259" key="3">
    <source>
        <dbReference type="PROSITE" id="PS50213"/>
    </source>
</evidence>
<dbReference type="GO" id="GO:0005615">
    <property type="term" value="C:extracellular space"/>
    <property type="evidence" value="ECO:0007669"/>
    <property type="project" value="TreeGrafter"/>
</dbReference>
<gene>
    <name evidence="4" type="ORF">SAMN04488104_102449</name>
</gene>
<dbReference type="SMART" id="SM00554">
    <property type="entry name" value="FAS1"/>
    <property type="match status" value="1"/>
</dbReference>
<dbReference type="OrthoDB" id="1119934at2"/>
<evidence type="ECO:0000313" key="4">
    <source>
        <dbReference type="EMBL" id="SDD32964.1"/>
    </source>
</evidence>
<dbReference type="InterPro" id="IPR000782">
    <property type="entry name" value="FAS1_domain"/>
</dbReference>
<feature type="chain" id="PRO_5011758163" evidence="2">
    <location>
        <begin position="20"/>
        <end position="185"/>
    </location>
</feature>
<dbReference type="InterPro" id="IPR050904">
    <property type="entry name" value="Adhesion/Biosynth-related"/>
</dbReference>
<feature type="compositionally biased region" description="Polar residues" evidence="1">
    <location>
        <begin position="31"/>
        <end position="48"/>
    </location>
</feature>
<sequence>MKKQIAILILFLVPWCIQGCGEGTSTESSGNQVQPKKLSGQSAVQDADSNPNVVQVAVSSSDHSTLVAALQAAEYVDALTNVGPFTVFAPTNVAFDQLPKGTLESLTKAENQRRLRDILEYHVLLGVYKVEDFVHNRKLGTADGRSVLVSKSEDGSVTINGAKILGTVSASNGIIHIVDQVLLPE</sequence>
<evidence type="ECO:0000313" key="5">
    <source>
        <dbReference type="Proteomes" id="UP000199060"/>
    </source>
</evidence>
<organism evidence="4 5">
    <name type="scientific">Algoriphagus faecimaris</name>
    <dbReference type="NCBI Taxonomy" id="686796"/>
    <lineage>
        <taxon>Bacteria</taxon>
        <taxon>Pseudomonadati</taxon>
        <taxon>Bacteroidota</taxon>
        <taxon>Cytophagia</taxon>
        <taxon>Cytophagales</taxon>
        <taxon>Cyclobacteriaceae</taxon>
        <taxon>Algoriphagus</taxon>
    </lineage>
</organism>
<dbReference type="EMBL" id="FNAC01000024">
    <property type="protein sequence ID" value="SDD32964.1"/>
    <property type="molecule type" value="Genomic_DNA"/>
</dbReference>
<keyword evidence="2" id="KW-0732">Signal</keyword>
<dbReference type="Proteomes" id="UP000199060">
    <property type="component" value="Unassembled WGS sequence"/>
</dbReference>
<evidence type="ECO:0000256" key="1">
    <source>
        <dbReference type="SAM" id="MobiDB-lite"/>
    </source>
</evidence>